<keyword evidence="1" id="KW-0202">Cytokine</keyword>
<proteinExistence type="predicted"/>
<organism evidence="4 5">
    <name type="scientific">Scomber scombrus</name>
    <name type="common">Atlantic mackerel</name>
    <name type="synonym">Scomber vernalis</name>
    <dbReference type="NCBI Taxonomy" id="13677"/>
    <lineage>
        <taxon>Eukaryota</taxon>
        <taxon>Metazoa</taxon>
        <taxon>Chordata</taxon>
        <taxon>Craniata</taxon>
        <taxon>Vertebrata</taxon>
        <taxon>Euteleostomi</taxon>
        <taxon>Actinopterygii</taxon>
        <taxon>Neopterygii</taxon>
        <taxon>Teleostei</taxon>
        <taxon>Neoteleostei</taxon>
        <taxon>Acanthomorphata</taxon>
        <taxon>Pelagiaria</taxon>
        <taxon>Scombriformes</taxon>
        <taxon>Scombridae</taxon>
        <taxon>Scomber</taxon>
    </lineage>
</organism>
<feature type="signal peptide" evidence="2">
    <location>
        <begin position="1"/>
        <end position="24"/>
    </location>
</feature>
<keyword evidence="2" id="KW-0732">Signal</keyword>
<comment type="caution">
    <text evidence="4">The sequence shown here is derived from an EMBL/GenBank/DDBJ whole genome shotgun (WGS) entry which is preliminary data.</text>
</comment>
<evidence type="ECO:0000259" key="3">
    <source>
        <dbReference type="SMART" id="SM00199"/>
    </source>
</evidence>
<dbReference type="AlphaFoldDB" id="A0AAV1NRI7"/>
<feature type="chain" id="PRO_5044010321" evidence="2">
    <location>
        <begin position="25"/>
        <end position="115"/>
    </location>
</feature>
<dbReference type="EMBL" id="CAWUFR010000052">
    <property type="protein sequence ID" value="CAK6961783.1"/>
    <property type="molecule type" value="Genomic_DNA"/>
</dbReference>
<dbReference type="InterPro" id="IPR036048">
    <property type="entry name" value="Interleukin_8-like_sf"/>
</dbReference>
<evidence type="ECO:0000313" key="4">
    <source>
        <dbReference type="EMBL" id="CAK6961783.1"/>
    </source>
</evidence>
<dbReference type="Gene3D" id="2.40.50.40">
    <property type="match status" value="1"/>
</dbReference>
<name>A0AAV1NRI7_SCOSC</name>
<accession>A0AAV1NRI7</accession>
<evidence type="ECO:0000313" key="5">
    <source>
        <dbReference type="Proteomes" id="UP001314229"/>
    </source>
</evidence>
<dbReference type="GO" id="GO:0008009">
    <property type="term" value="F:chemokine activity"/>
    <property type="evidence" value="ECO:0007669"/>
    <property type="project" value="InterPro"/>
</dbReference>
<feature type="domain" description="Chemokine interleukin-8-like" evidence="3">
    <location>
        <begin position="39"/>
        <end position="100"/>
    </location>
</feature>
<protein>
    <submittedName>
        <fullName evidence="4">C-C motif chemokine 8-like</fullName>
    </submittedName>
</protein>
<dbReference type="GO" id="GO:0005615">
    <property type="term" value="C:extracellular space"/>
    <property type="evidence" value="ECO:0007669"/>
    <property type="project" value="UniProtKB-KW"/>
</dbReference>
<dbReference type="GO" id="GO:0006955">
    <property type="term" value="P:immune response"/>
    <property type="evidence" value="ECO:0007669"/>
    <property type="project" value="InterPro"/>
</dbReference>
<dbReference type="InterPro" id="IPR001811">
    <property type="entry name" value="Chemokine_IL8-like_dom"/>
</dbReference>
<dbReference type="Pfam" id="PF00048">
    <property type="entry name" value="IL8"/>
    <property type="match status" value="1"/>
</dbReference>
<reference evidence="4 5" key="1">
    <citation type="submission" date="2024-01" db="EMBL/GenBank/DDBJ databases">
        <authorList>
            <person name="Alioto T."/>
            <person name="Alioto T."/>
            <person name="Gomez Garrido J."/>
        </authorList>
    </citation>
    <scope>NUCLEOTIDE SEQUENCE [LARGE SCALE GENOMIC DNA]</scope>
</reference>
<dbReference type="Proteomes" id="UP001314229">
    <property type="component" value="Unassembled WGS sequence"/>
</dbReference>
<dbReference type="SUPFAM" id="SSF54117">
    <property type="entry name" value="Interleukin 8-like chemokines"/>
    <property type="match status" value="1"/>
</dbReference>
<evidence type="ECO:0000256" key="2">
    <source>
        <dbReference type="SAM" id="SignalP"/>
    </source>
</evidence>
<keyword evidence="5" id="KW-1185">Reference proteome</keyword>
<gene>
    <name evidence="4" type="ORF">FSCOSCO3_A014213</name>
</gene>
<dbReference type="PANTHER" id="PTHR12015">
    <property type="entry name" value="SMALL INDUCIBLE CYTOKINE A"/>
    <property type="match status" value="1"/>
</dbReference>
<evidence type="ECO:0000256" key="1">
    <source>
        <dbReference type="ARBA" id="ARBA00022514"/>
    </source>
</evidence>
<sequence>MAFSIRFGLLCMCSIMLLFLLAQGRFQCTTNESQEVGHIPTCCTNTSKARINYAVISCFHQKEITFANCAIEAYIFTTDQNKQYCVDPTADWLQQRLERLRQKGIMCTELEQSFQ</sequence>
<dbReference type="InterPro" id="IPR039809">
    <property type="entry name" value="Chemokine_b/g/d"/>
</dbReference>
<dbReference type="SMART" id="SM00199">
    <property type="entry name" value="SCY"/>
    <property type="match status" value="1"/>
</dbReference>